<dbReference type="PANTHER" id="PTHR33481">
    <property type="entry name" value="REVERSE TRANSCRIPTASE"/>
    <property type="match status" value="1"/>
</dbReference>
<feature type="domain" description="RNase H type-1" evidence="2">
    <location>
        <begin position="620"/>
        <end position="756"/>
    </location>
</feature>
<feature type="compositionally biased region" description="Basic and acidic residues" evidence="1">
    <location>
        <begin position="9"/>
        <end position="18"/>
    </location>
</feature>
<comment type="caution">
    <text evidence="3">The sequence shown here is derived from an EMBL/GenBank/DDBJ whole genome shotgun (WGS) entry which is preliminary data.</text>
</comment>
<dbReference type="PANTHER" id="PTHR33481:SF1">
    <property type="entry name" value="ENDONUCLEASE_EXONUCLEASE_PHOSPHATASE DOMAIN-CONTAINING PROTEIN-RELATED"/>
    <property type="match status" value="1"/>
</dbReference>
<dbReference type="InterPro" id="IPR012337">
    <property type="entry name" value="RNaseH-like_sf"/>
</dbReference>
<evidence type="ECO:0000259" key="2">
    <source>
        <dbReference type="PROSITE" id="PS50879"/>
    </source>
</evidence>
<dbReference type="InterPro" id="IPR002156">
    <property type="entry name" value="RNaseH_domain"/>
</dbReference>
<dbReference type="RefSeq" id="XP_044715974.1">
    <property type="nucleotide sequence ID" value="XM_044868619.1"/>
</dbReference>
<dbReference type="Pfam" id="PF14529">
    <property type="entry name" value="Exo_endo_phos_2"/>
    <property type="match status" value="1"/>
</dbReference>
<protein>
    <submittedName>
        <fullName evidence="3">RNase H domain-containing protein</fullName>
    </submittedName>
</protein>
<dbReference type="PROSITE" id="PS50879">
    <property type="entry name" value="RNASE_H_1"/>
    <property type="match status" value="1"/>
</dbReference>
<dbReference type="EMBL" id="JAIZPD010000015">
    <property type="protein sequence ID" value="KAH0958461.1"/>
    <property type="molecule type" value="Genomic_DNA"/>
</dbReference>
<dbReference type="SUPFAM" id="SSF56219">
    <property type="entry name" value="DNase I-like"/>
    <property type="match status" value="1"/>
</dbReference>
<proteinExistence type="predicted"/>
<feature type="region of interest" description="Disordered" evidence="1">
    <location>
        <begin position="582"/>
        <end position="605"/>
    </location>
</feature>
<dbReference type="InterPro" id="IPR036691">
    <property type="entry name" value="Endo/exonu/phosph_ase_sf"/>
</dbReference>
<dbReference type="InterPro" id="IPR036397">
    <property type="entry name" value="RNaseH_sf"/>
</dbReference>
<dbReference type="Gene3D" id="3.30.420.10">
    <property type="entry name" value="Ribonuclease H-like superfamily/Ribonuclease H"/>
    <property type="match status" value="1"/>
</dbReference>
<feature type="region of interest" description="Disordered" evidence="1">
    <location>
        <begin position="1"/>
        <end position="67"/>
    </location>
</feature>
<dbReference type="SUPFAM" id="SSF53098">
    <property type="entry name" value="Ribonuclease H-like"/>
    <property type="match status" value="1"/>
</dbReference>
<gene>
    <name evidence="3" type="ORF">HRG_10148</name>
</gene>
<keyword evidence="4" id="KW-1185">Reference proteome</keyword>
<accession>A0A9P8SEX3</accession>
<name>A0A9P8SEX3_9HYPO</name>
<sequence>MGTQLYRQTDMEFERQQDQHQGQTQQPPSGSSQAHDPIALLPPQDEIVVATSSAESPKKRRRQDTRPDANEFMALRLAEAENYDVVLIQEPNVWIERKSEICRTQTHQAFHVFAPERTWEPGQAPRVMSYARNDTNIRVEQICPTPTRDILWLRVNDILIINFYRHERTPGPLDYLLHQQEVPERCLVAGDFNAHHCSWQLGVRTARHGAAIAEWAAHRGLGLLNAPGKATHRVLEGAESNQDVYKIMRWSKRPSPFRAPPIKVGETVYETQAEKAKALRAEILERRVAADDIRDPWIPEVAAPHRSVDCSVTLAEATHACTSTGNTSPGVDGITVRMLRRAWNHIGEAVRELYEGCLHQGYHPTCFRVAKVVMIPKPGKRDLSTPRGWRPDLRWLGVWYDRKLSFRTHVEKWAAKAKKVAEFIQNLSNTRRGIPPRSTRHAVTACVLPILLYGAHVWHPGTLRPVWGSCRLIPARITYLKDRIQQTLNVAMRAIAPAWRTTPIAGLHRETGIPPATLLLTDALRRAAVRLRSLDARHPLTPRMSILPTPGRQLMQEYGIRPPCAARKQQASRLLRLHQMTAQAPRPRLQPPAPPQPDPTGGLDKTQAARSFREWLRACSEDTLIVYTDGSKSEDGACGYGYSVWLGPDEVVYGSGRMPLAEVYDAEVEGALKGLQVALAWAPTSLDRQRPIVICLDNTAAIRAIRGGPSISSQAAAVTFVEVAARHGDVSTRWCPGHEGIIGNERADGLAKEGCRSDGPDRPPTYAFIKRQAKAAASRDFQDWWAAATPSSYKSLELKALLGCPPELHTKRQHLRHLLAARSGHGDFADYHERFDHQEVRIECSCGRRKSPTHIFYCRKISTRHRLRLVPTADEAISQALGRGFDRFLGLVMETGFFDRICHRH</sequence>
<dbReference type="CDD" id="cd09276">
    <property type="entry name" value="Rnase_HI_RT_non_LTR"/>
    <property type="match status" value="1"/>
</dbReference>
<feature type="compositionally biased region" description="Low complexity" evidence="1">
    <location>
        <begin position="19"/>
        <end position="33"/>
    </location>
</feature>
<dbReference type="InterPro" id="IPR005135">
    <property type="entry name" value="Endo/exonuclease/phosphatase"/>
</dbReference>
<dbReference type="AlphaFoldDB" id="A0A9P8SEX3"/>
<dbReference type="Pfam" id="PF00075">
    <property type="entry name" value="RNase_H"/>
    <property type="match status" value="1"/>
</dbReference>
<evidence type="ECO:0000313" key="3">
    <source>
        <dbReference type="EMBL" id="KAH0958461.1"/>
    </source>
</evidence>
<evidence type="ECO:0000313" key="4">
    <source>
        <dbReference type="Proteomes" id="UP000824596"/>
    </source>
</evidence>
<reference evidence="3" key="1">
    <citation type="submission" date="2021-09" db="EMBL/GenBank/DDBJ databases">
        <title>A high-quality genome of the endoparasitic fungus Hirsutella rhossiliensis with a comparison of Hirsutella genomes reveals transposable elements contributing to genome size variation.</title>
        <authorList>
            <person name="Lin R."/>
            <person name="Jiao Y."/>
            <person name="Sun X."/>
            <person name="Ling J."/>
            <person name="Xie B."/>
            <person name="Cheng X."/>
        </authorList>
    </citation>
    <scope>NUCLEOTIDE SEQUENCE</scope>
    <source>
        <strain evidence="3">HR02</strain>
    </source>
</reference>
<feature type="compositionally biased region" description="Pro residues" evidence="1">
    <location>
        <begin position="588"/>
        <end position="598"/>
    </location>
</feature>
<dbReference type="Gene3D" id="3.60.10.10">
    <property type="entry name" value="Endonuclease/exonuclease/phosphatase"/>
    <property type="match status" value="1"/>
</dbReference>
<organism evidence="3 4">
    <name type="scientific">Hirsutella rhossiliensis</name>
    <dbReference type="NCBI Taxonomy" id="111463"/>
    <lineage>
        <taxon>Eukaryota</taxon>
        <taxon>Fungi</taxon>
        <taxon>Dikarya</taxon>
        <taxon>Ascomycota</taxon>
        <taxon>Pezizomycotina</taxon>
        <taxon>Sordariomycetes</taxon>
        <taxon>Hypocreomycetidae</taxon>
        <taxon>Hypocreales</taxon>
        <taxon>Ophiocordycipitaceae</taxon>
        <taxon>Hirsutella</taxon>
    </lineage>
</organism>
<dbReference type="GO" id="GO:0003676">
    <property type="term" value="F:nucleic acid binding"/>
    <property type="evidence" value="ECO:0007669"/>
    <property type="project" value="InterPro"/>
</dbReference>
<dbReference type="GeneID" id="68359277"/>
<dbReference type="GO" id="GO:0004523">
    <property type="term" value="F:RNA-DNA hybrid ribonuclease activity"/>
    <property type="evidence" value="ECO:0007669"/>
    <property type="project" value="InterPro"/>
</dbReference>
<dbReference type="OrthoDB" id="4868883at2759"/>
<dbReference type="Proteomes" id="UP000824596">
    <property type="component" value="Unassembled WGS sequence"/>
</dbReference>
<evidence type="ECO:0000256" key="1">
    <source>
        <dbReference type="SAM" id="MobiDB-lite"/>
    </source>
</evidence>